<keyword evidence="7" id="KW-0723">Serine/threonine-protein kinase</keyword>
<dbReference type="GO" id="GO:0005524">
    <property type="term" value="F:ATP binding"/>
    <property type="evidence" value="ECO:0007669"/>
    <property type="project" value="UniProtKB-KW"/>
</dbReference>
<dbReference type="AlphaFoldDB" id="A0AA97LXT6"/>
<reference evidence="7" key="1">
    <citation type="submission" date="2020-10" db="EMBL/GenBank/DDBJ databases">
        <title>De novo genome project of the cellulose decomposer Thermobifida halotolerans type strain.</title>
        <authorList>
            <person name="Nagy I."/>
            <person name="Horvath B."/>
            <person name="Kukolya J."/>
            <person name="Nagy I."/>
            <person name="Orsini M."/>
        </authorList>
    </citation>
    <scope>NUCLEOTIDE SEQUENCE</scope>
    <source>
        <strain evidence="7">DSM 44931</strain>
    </source>
</reference>
<keyword evidence="2" id="KW-0547">Nucleotide-binding</keyword>
<keyword evidence="3 7" id="KW-0418">Kinase</keyword>
<feature type="region of interest" description="Disordered" evidence="5">
    <location>
        <begin position="290"/>
        <end position="334"/>
    </location>
</feature>
<keyword evidence="4" id="KW-0067">ATP-binding</keyword>
<dbReference type="PROSITE" id="PS00108">
    <property type="entry name" value="PROTEIN_KINASE_ST"/>
    <property type="match status" value="1"/>
</dbReference>
<dbReference type="SMART" id="SM00220">
    <property type="entry name" value="S_TKc"/>
    <property type="match status" value="1"/>
</dbReference>
<dbReference type="GO" id="GO:0004674">
    <property type="term" value="F:protein serine/threonine kinase activity"/>
    <property type="evidence" value="ECO:0007669"/>
    <property type="project" value="UniProtKB-KW"/>
</dbReference>
<evidence type="ECO:0000256" key="4">
    <source>
        <dbReference type="ARBA" id="ARBA00022840"/>
    </source>
</evidence>
<gene>
    <name evidence="7" type="ORF">NI17_000670</name>
</gene>
<evidence type="ECO:0000313" key="8">
    <source>
        <dbReference type="Proteomes" id="UP000265719"/>
    </source>
</evidence>
<proteinExistence type="predicted"/>
<evidence type="ECO:0000256" key="5">
    <source>
        <dbReference type="SAM" id="MobiDB-lite"/>
    </source>
</evidence>
<dbReference type="Gene3D" id="1.10.510.10">
    <property type="entry name" value="Transferase(Phosphotransferase) domain 1"/>
    <property type="match status" value="1"/>
</dbReference>
<dbReference type="InterPro" id="IPR000719">
    <property type="entry name" value="Prot_kinase_dom"/>
</dbReference>
<dbReference type="RefSeq" id="WP_084012346.1">
    <property type="nucleotide sequence ID" value="NZ_CP063196.1"/>
</dbReference>
<dbReference type="PANTHER" id="PTHR43289">
    <property type="entry name" value="MITOGEN-ACTIVATED PROTEIN KINASE KINASE KINASE 20-RELATED"/>
    <property type="match status" value="1"/>
</dbReference>
<dbReference type="InterPro" id="IPR008271">
    <property type="entry name" value="Ser/Thr_kinase_AS"/>
</dbReference>
<evidence type="ECO:0000313" key="7">
    <source>
        <dbReference type="EMBL" id="UOE19816.1"/>
    </source>
</evidence>
<dbReference type="PROSITE" id="PS50011">
    <property type="entry name" value="PROTEIN_KINASE_DOM"/>
    <property type="match status" value="1"/>
</dbReference>
<evidence type="ECO:0000259" key="6">
    <source>
        <dbReference type="PROSITE" id="PS50011"/>
    </source>
</evidence>
<evidence type="ECO:0000256" key="3">
    <source>
        <dbReference type="ARBA" id="ARBA00022777"/>
    </source>
</evidence>
<organism evidence="7 8">
    <name type="scientific">Thermobifida halotolerans</name>
    <dbReference type="NCBI Taxonomy" id="483545"/>
    <lineage>
        <taxon>Bacteria</taxon>
        <taxon>Bacillati</taxon>
        <taxon>Actinomycetota</taxon>
        <taxon>Actinomycetes</taxon>
        <taxon>Streptosporangiales</taxon>
        <taxon>Nocardiopsidaceae</taxon>
        <taxon>Thermobifida</taxon>
    </lineage>
</organism>
<sequence length="334" mass="35496">MAFPGEPATVPYVATTDTGYGEKPGPVQTEKYRITGRIGSGGAAVVYAARGPAEERVAVKALRPETAADPAHRERFAREAALLDRVDARRTAAPIDADLHARRPWLAMRHVLGPTVGDSVDADGPMAGVNLVDFTARLAEALADIHRSGIVHRDLKPGNVLLAEDGPRVIDFGIARTVDEPADTDSGEILGSPGWISPEQFRNRVPGPPADVFAWGGLVAYAATGRRPFGSGAVRDTALRVLNGQADLRGVPRSLLPWVQAALDADPDRRPSAAELAAAIGGLAVGRTRSCGAVSRPRTAPPSRSAVRTQPVAPFRRQTPGRAPRRVQRADRRE</sequence>
<dbReference type="CDD" id="cd14014">
    <property type="entry name" value="STKc_PknB_like"/>
    <property type="match status" value="1"/>
</dbReference>
<feature type="domain" description="Protein kinase" evidence="6">
    <location>
        <begin position="32"/>
        <end position="283"/>
    </location>
</feature>
<dbReference type="Proteomes" id="UP000265719">
    <property type="component" value="Chromosome"/>
</dbReference>
<dbReference type="InterPro" id="IPR011009">
    <property type="entry name" value="Kinase-like_dom_sf"/>
</dbReference>
<dbReference type="PANTHER" id="PTHR43289:SF34">
    <property type="entry name" value="SERINE_THREONINE-PROTEIN KINASE YBDM-RELATED"/>
    <property type="match status" value="1"/>
</dbReference>
<dbReference type="Pfam" id="PF00069">
    <property type="entry name" value="Pkinase"/>
    <property type="match status" value="1"/>
</dbReference>
<keyword evidence="1" id="KW-0808">Transferase</keyword>
<accession>A0AA97LXT6</accession>
<dbReference type="KEGG" id="thao:NI17_000670"/>
<dbReference type="SUPFAM" id="SSF56112">
    <property type="entry name" value="Protein kinase-like (PK-like)"/>
    <property type="match status" value="1"/>
</dbReference>
<evidence type="ECO:0000256" key="1">
    <source>
        <dbReference type="ARBA" id="ARBA00022679"/>
    </source>
</evidence>
<evidence type="ECO:0000256" key="2">
    <source>
        <dbReference type="ARBA" id="ARBA00022741"/>
    </source>
</evidence>
<keyword evidence="8" id="KW-1185">Reference proteome</keyword>
<dbReference type="EMBL" id="CP063196">
    <property type="protein sequence ID" value="UOE19816.1"/>
    <property type="molecule type" value="Genomic_DNA"/>
</dbReference>
<name>A0AA97LXT6_9ACTN</name>
<protein>
    <submittedName>
        <fullName evidence="7">Serine/threonine protein kinase</fullName>
    </submittedName>
</protein>
<dbReference type="Gene3D" id="3.30.200.20">
    <property type="entry name" value="Phosphorylase Kinase, domain 1"/>
    <property type="match status" value="1"/>
</dbReference>